<dbReference type="InterPro" id="IPR050620">
    <property type="entry name" value="Thioredoxin_H-type-like"/>
</dbReference>
<accession>A0ABR2FS09</accession>
<dbReference type="InterPro" id="IPR036249">
    <property type="entry name" value="Thioredoxin-like_sf"/>
</dbReference>
<name>A0ABR2FS09_9ROSI</name>
<keyword evidence="4" id="KW-1185">Reference proteome</keyword>
<gene>
    <name evidence="3" type="ORF">V6N12_021395</name>
</gene>
<evidence type="ECO:0000259" key="2">
    <source>
        <dbReference type="Pfam" id="PF00085"/>
    </source>
</evidence>
<sequence length="180" mass="20141">MSFFYIIFTYITFGYQAYADGNSPMVVFIAFLTICELGVVICKQQLDGLSRMDTSLRKHFLKSAVWFFQSAIFFGSAYLFYTFVHPVAAVFMFAIAVCASYFLYVLLYIVPHGHGHPQAPETPTAGPLNGMTAKLTDVEFVKLDVDELPDVAQEFGVQAMPTFALLRKGKEVDRMVGAQK</sequence>
<reference evidence="3 4" key="1">
    <citation type="journal article" date="2024" name="G3 (Bethesda)">
        <title>Genome assembly of Hibiscus sabdariffa L. provides insights into metabolisms of medicinal natural products.</title>
        <authorList>
            <person name="Kim T."/>
        </authorList>
    </citation>
    <scope>NUCLEOTIDE SEQUENCE [LARGE SCALE GENOMIC DNA]</scope>
    <source>
        <strain evidence="3">TK-2024</strain>
        <tissue evidence="3">Old leaves</tissue>
    </source>
</reference>
<dbReference type="InterPro" id="IPR013766">
    <property type="entry name" value="Thioredoxin_domain"/>
</dbReference>
<evidence type="ECO:0000313" key="4">
    <source>
        <dbReference type="Proteomes" id="UP001472677"/>
    </source>
</evidence>
<dbReference type="Proteomes" id="UP001472677">
    <property type="component" value="Unassembled WGS sequence"/>
</dbReference>
<proteinExistence type="predicted"/>
<dbReference type="SUPFAM" id="SSF52833">
    <property type="entry name" value="Thioredoxin-like"/>
    <property type="match status" value="1"/>
</dbReference>
<feature type="transmembrane region" description="Helical" evidence="1">
    <location>
        <begin position="63"/>
        <end position="81"/>
    </location>
</feature>
<dbReference type="EMBL" id="JBBPBM010000004">
    <property type="protein sequence ID" value="KAK8586874.1"/>
    <property type="molecule type" value="Genomic_DNA"/>
</dbReference>
<protein>
    <recommendedName>
        <fullName evidence="2">Thioredoxin domain-containing protein</fullName>
    </recommendedName>
</protein>
<dbReference type="PANTHER" id="PTHR10438:SF413">
    <property type="entry name" value="THIOREDOXIN H2"/>
    <property type="match status" value="1"/>
</dbReference>
<dbReference type="PANTHER" id="PTHR10438">
    <property type="entry name" value="THIOREDOXIN"/>
    <property type="match status" value="1"/>
</dbReference>
<evidence type="ECO:0000256" key="1">
    <source>
        <dbReference type="SAM" id="Phobius"/>
    </source>
</evidence>
<dbReference type="Gene3D" id="3.40.30.10">
    <property type="entry name" value="Glutaredoxin"/>
    <property type="match status" value="1"/>
</dbReference>
<keyword evidence="1" id="KW-0812">Transmembrane</keyword>
<keyword evidence="1" id="KW-0472">Membrane</keyword>
<dbReference type="Pfam" id="PF00085">
    <property type="entry name" value="Thioredoxin"/>
    <property type="match status" value="1"/>
</dbReference>
<feature type="transmembrane region" description="Helical" evidence="1">
    <location>
        <begin position="25"/>
        <end position="42"/>
    </location>
</feature>
<organism evidence="3 4">
    <name type="scientific">Hibiscus sabdariffa</name>
    <name type="common">roselle</name>
    <dbReference type="NCBI Taxonomy" id="183260"/>
    <lineage>
        <taxon>Eukaryota</taxon>
        <taxon>Viridiplantae</taxon>
        <taxon>Streptophyta</taxon>
        <taxon>Embryophyta</taxon>
        <taxon>Tracheophyta</taxon>
        <taxon>Spermatophyta</taxon>
        <taxon>Magnoliopsida</taxon>
        <taxon>eudicotyledons</taxon>
        <taxon>Gunneridae</taxon>
        <taxon>Pentapetalae</taxon>
        <taxon>rosids</taxon>
        <taxon>malvids</taxon>
        <taxon>Malvales</taxon>
        <taxon>Malvaceae</taxon>
        <taxon>Malvoideae</taxon>
        <taxon>Hibiscus</taxon>
    </lineage>
</organism>
<feature type="transmembrane region" description="Helical" evidence="1">
    <location>
        <begin position="87"/>
        <end position="110"/>
    </location>
</feature>
<comment type="caution">
    <text evidence="3">The sequence shown here is derived from an EMBL/GenBank/DDBJ whole genome shotgun (WGS) entry which is preliminary data.</text>
</comment>
<keyword evidence="1" id="KW-1133">Transmembrane helix</keyword>
<dbReference type="CDD" id="cd02947">
    <property type="entry name" value="TRX_family"/>
    <property type="match status" value="1"/>
</dbReference>
<feature type="domain" description="Thioredoxin" evidence="2">
    <location>
        <begin position="132"/>
        <end position="179"/>
    </location>
</feature>
<evidence type="ECO:0000313" key="3">
    <source>
        <dbReference type="EMBL" id="KAK8586874.1"/>
    </source>
</evidence>